<organism evidence="11 12">
    <name type="scientific">Govanella unica</name>
    <dbReference type="NCBI Taxonomy" id="2975056"/>
    <lineage>
        <taxon>Bacteria</taxon>
        <taxon>Pseudomonadati</taxon>
        <taxon>Pseudomonadota</taxon>
        <taxon>Alphaproteobacteria</taxon>
        <taxon>Emcibacterales</taxon>
        <taxon>Govanellaceae</taxon>
        <taxon>Govanella</taxon>
    </lineage>
</organism>
<evidence type="ECO:0000313" key="11">
    <source>
        <dbReference type="EMBL" id="MDA5192945.1"/>
    </source>
</evidence>
<evidence type="ECO:0000256" key="8">
    <source>
        <dbReference type="ARBA" id="ARBA00048141"/>
    </source>
</evidence>
<feature type="site" description="Transition state stabilizer" evidence="9">
    <location>
        <position position="36"/>
    </location>
</feature>
<dbReference type="NCBIfam" id="TIGR00761">
    <property type="entry name" value="argB"/>
    <property type="match status" value="1"/>
</dbReference>
<protein>
    <recommendedName>
        <fullName evidence="9">Acetylglutamate kinase</fullName>
        <ecNumber evidence="9">2.7.2.8</ecNumber>
    </recommendedName>
    <alternativeName>
        <fullName evidence="9">N-acetyl-L-glutamate 5-phosphotransferase</fullName>
    </alternativeName>
    <alternativeName>
        <fullName evidence="9">NAG kinase</fullName>
        <shortName evidence="9">NAGK</shortName>
    </alternativeName>
</protein>
<dbReference type="InterPro" id="IPR041727">
    <property type="entry name" value="NAGK-C"/>
</dbReference>
<dbReference type="InterPro" id="IPR001048">
    <property type="entry name" value="Asp/Glu/Uridylate_kinase"/>
</dbReference>
<sequence length="303" mass="32470">MSDKQEYQKQWLKQAGVLIEALPYMRRYAGKTFVIKYGGHAMGDSERAREFARDIVLLKQVGLNPVVVHGGGPQIAKMLDRLKIQSSFVDGLRVTDEATVEIVEMVLSGRINKEIVASINEAGGSAIGLSGKDGNLVQAKKVTRTRRDPDSNIEQVLDIGFVGDPDVVNAAFLQNLIRSDIIPVIAPIGFGADGATYNINADTMACAIAKAVKAERLLLLTDVSGVLGGDGELIENMTAPEAHRLIKDGVIHGGMVPKIESLLDAVEGGVSGAVIMDGRVPHAVLLEVFTEHGVGTILRREDI</sequence>
<evidence type="ECO:0000256" key="1">
    <source>
        <dbReference type="ARBA" id="ARBA00004828"/>
    </source>
</evidence>
<feature type="domain" description="Aspartate/glutamate/uridylate kinase" evidence="10">
    <location>
        <begin position="31"/>
        <end position="276"/>
    </location>
</feature>
<comment type="catalytic activity">
    <reaction evidence="8 9">
        <text>N-acetyl-L-glutamate + ATP = N-acetyl-L-glutamyl 5-phosphate + ADP</text>
        <dbReference type="Rhea" id="RHEA:14629"/>
        <dbReference type="ChEBI" id="CHEBI:30616"/>
        <dbReference type="ChEBI" id="CHEBI:44337"/>
        <dbReference type="ChEBI" id="CHEBI:57936"/>
        <dbReference type="ChEBI" id="CHEBI:456216"/>
        <dbReference type="EC" id="2.7.2.8"/>
    </reaction>
</comment>
<dbReference type="AlphaFoldDB" id="A0A9X3Z686"/>
<dbReference type="Gene3D" id="3.40.1160.10">
    <property type="entry name" value="Acetylglutamate kinase-like"/>
    <property type="match status" value="1"/>
</dbReference>
<comment type="caution">
    <text evidence="11">The sequence shown here is derived from an EMBL/GenBank/DDBJ whole genome shotgun (WGS) entry which is preliminary data.</text>
</comment>
<keyword evidence="2 9" id="KW-0055">Arginine biosynthesis</keyword>
<feature type="binding site" evidence="9">
    <location>
        <position position="198"/>
    </location>
    <ligand>
        <name>substrate</name>
    </ligand>
</feature>
<keyword evidence="4 9" id="KW-0808">Transferase</keyword>
<evidence type="ECO:0000256" key="3">
    <source>
        <dbReference type="ARBA" id="ARBA00022605"/>
    </source>
</evidence>
<dbReference type="GO" id="GO:0005737">
    <property type="term" value="C:cytoplasm"/>
    <property type="evidence" value="ECO:0007669"/>
    <property type="project" value="UniProtKB-SubCell"/>
</dbReference>
<evidence type="ECO:0000256" key="5">
    <source>
        <dbReference type="ARBA" id="ARBA00022741"/>
    </source>
</evidence>
<reference evidence="11" key="2">
    <citation type="journal article" date="2023" name="Syst. Appl. Microbiol.">
        <title>Govania unica gen. nov., sp. nov., a rare biosphere bacterium that represents a novel family in the class Alphaproteobacteria.</title>
        <authorList>
            <person name="Vandamme P."/>
            <person name="Peeters C."/>
            <person name="Hettiarachchi A."/>
            <person name="Cnockaert M."/>
            <person name="Carlier A."/>
        </authorList>
    </citation>
    <scope>NUCLEOTIDE SEQUENCE</scope>
    <source>
        <strain evidence="11">LMG 31809</strain>
    </source>
</reference>
<comment type="function">
    <text evidence="9">Catalyzes the ATP-dependent phosphorylation of N-acetyl-L-glutamate.</text>
</comment>
<comment type="pathway">
    <text evidence="1 9">Amino-acid biosynthesis; L-arginine biosynthesis; N(2)-acetyl-L-ornithine from L-glutamate: step 2/4.</text>
</comment>
<dbReference type="GO" id="GO:0005524">
    <property type="term" value="F:ATP binding"/>
    <property type="evidence" value="ECO:0007669"/>
    <property type="project" value="UniProtKB-UniRule"/>
</dbReference>
<dbReference type="InterPro" id="IPR001057">
    <property type="entry name" value="Glu/AcGlu_kinase"/>
</dbReference>
<accession>A0A9X3Z686</accession>
<keyword evidence="9" id="KW-0963">Cytoplasm</keyword>
<keyword evidence="3 9" id="KW-0028">Amino-acid biosynthesis</keyword>
<proteinExistence type="inferred from homology"/>
<dbReference type="PANTHER" id="PTHR23342:SF0">
    <property type="entry name" value="N-ACETYLGLUTAMATE SYNTHASE, MITOCHONDRIAL"/>
    <property type="match status" value="1"/>
</dbReference>
<dbReference type="CDD" id="cd04250">
    <property type="entry name" value="AAK_NAGK-C"/>
    <property type="match status" value="1"/>
</dbReference>
<dbReference type="SUPFAM" id="SSF53633">
    <property type="entry name" value="Carbamate kinase-like"/>
    <property type="match status" value="1"/>
</dbReference>
<keyword evidence="5 9" id="KW-0547">Nucleotide-binding</keyword>
<dbReference type="InterPro" id="IPR004662">
    <property type="entry name" value="AcgluKinase_fam"/>
</dbReference>
<feature type="binding site" evidence="9">
    <location>
        <begin position="71"/>
        <end position="72"/>
    </location>
    <ligand>
        <name>substrate</name>
    </ligand>
</feature>
<evidence type="ECO:0000256" key="6">
    <source>
        <dbReference type="ARBA" id="ARBA00022777"/>
    </source>
</evidence>
<dbReference type="HAMAP" id="MF_00082">
    <property type="entry name" value="ArgB"/>
    <property type="match status" value="1"/>
</dbReference>
<dbReference type="EC" id="2.7.2.8" evidence="9"/>
<dbReference type="GO" id="GO:0003991">
    <property type="term" value="F:acetylglutamate kinase activity"/>
    <property type="evidence" value="ECO:0007669"/>
    <property type="project" value="UniProtKB-UniRule"/>
</dbReference>
<evidence type="ECO:0000256" key="7">
    <source>
        <dbReference type="ARBA" id="ARBA00022840"/>
    </source>
</evidence>
<name>A0A9X3Z686_9PROT</name>
<keyword evidence="6 9" id="KW-0418">Kinase</keyword>
<dbReference type="GO" id="GO:0042450">
    <property type="term" value="P:L-arginine biosynthetic process via ornithine"/>
    <property type="evidence" value="ECO:0007669"/>
    <property type="project" value="UniProtKB-UniRule"/>
</dbReference>
<feature type="binding site" evidence="9">
    <location>
        <position position="93"/>
    </location>
    <ligand>
        <name>substrate</name>
    </ligand>
</feature>
<dbReference type="PANTHER" id="PTHR23342">
    <property type="entry name" value="N-ACETYLGLUTAMATE SYNTHASE"/>
    <property type="match status" value="1"/>
</dbReference>
<dbReference type="Proteomes" id="UP001141619">
    <property type="component" value="Unassembled WGS sequence"/>
</dbReference>
<evidence type="ECO:0000259" key="10">
    <source>
        <dbReference type="Pfam" id="PF00696"/>
    </source>
</evidence>
<dbReference type="PIRSF" id="PIRSF000728">
    <property type="entry name" value="NAGK"/>
    <property type="match status" value="1"/>
</dbReference>
<evidence type="ECO:0000256" key="9">
    <source>
        <dbReference type="HAMAP-Rule" id="MF_00082"/>
    </source>
</evidence>
<dbReference type="FunFam" id="3.40.1160.10:FF:000004">
    <property type="entry name" value="Acetylglutamate kinase"/>
    <property type="match status" value="1"/>
</dbReference>
<keyword evidence="7 9" id="KW-0067">ATP-binding</keyword>
<evidence type="ECO:0000256" key="4">
    <source>
        <dbReference type="ARBA" id="ARBA00022679"/>
    </source>
</evidence>
<dbReference type="RefSeq" id="WP_274942646.1">
    <property type="nucleotide sequence ID" value="NZ_JANWOI010000001.1"/>
</dbReference>
<evidence type="ECO:0000313" key="12">
    <source>
        <dbReference type="Proteomes" id="UP001141619"/>
    </source>
</evidence>
<feature type="site" description="Transition state stabilizer" evidence="9">
    <location>
        <position position="258"/>
    </location>
</feature>
<dbReference type="InterPro" id="IPR036393">
    <property type="entry name" value="AceGlu_kinase-like_sf"/>
</dbReference>
<keyword evidence="12" id="KW-1185">Reference proteome</keyword>
<gene>
    <name evidence="9 11" type="primary">argB</name>
    <name evidence="11" type="ORF">NYP16_03095</name>
</gene>
<dbReference type="InterPro" id="IPR037528">
    <property type="entry name" value="ArgB"/>
</dbReference>
<reference evidence="11" key="1">
    <citation type="submission" date="2022-08" db="EMBL/GenBank/DDBJ databases">
        <authorList>
            <person name="Vandamme P."/>
            <person name="Hettiarachchi A."/>
            <person name="Peeters C."/>
            <person name="Cnockaert M."/>
            <person name="Carlier A."/>
        </authorList>
    </citation>
    <scope>NUCLEOTIDE SEQUENCE</scope>
    <source>
        <strain evidence="11">LMG 31809</strain>
    </source>
</reference>
<dbReference type="PRINTS" id="PR00474">
    <property type="entry name" value="GLU5KINASE"/>
</dbReference>
<dbReference type="EMBL" id="JANWOI010000001">
    <property type="protein sequence ID" value="MDA5192945.1"/>
    <property type="molecule type" value="Genomic_DNA"/>
</dbReference>
<comment type="subcellular location">
    <subcellularLocation>
        <location evidence="9">Cytoplasm</location>
    </subcellularLocation>
</comment>
<dbReference type="Pfam" id="PF00696">
    <property type="entry name" value="AA_kinase"/>
    <property type="match status" value="1"/>
</dbReference>
<comment type="similarity">
    <text evidence="9">Belongs to the acetylglutamate kinase family. ArgB subfamily.</text>
</comment>
<evidence type="ECO:0000256" key="2">
    <source>
        <dbReference type="ARBA" id="ARBA00022571"/>
    </source>
</evidence>